<accession>A0AAV4B4R8</accession>
<proteinExistence type="predicted"/>
<keyword evidence="1" id="KW-0175">Coiled coil</keyword>
<dbReference type="EMBL" id="BLXT01004603">
    <property type="protein sequence ID" value="GFO15079.1"/>
    <property type="molecule type" value="Genomic_DNA"/>
</dbReference>
<evidence type="ECO:0000313" key="3">
    <source>
        <dbReference type="Proteomes" id="UP000735302"/>
    </source>
</evidence>
<dbReference type="Proteomes" id="UP000735302">
    <property type="component" value="Unassembled WGS sequence"/>
</dbReference>
<sequence length="268" mass="31150">MRIIRQTGLENYFFQAFHQMDYPVHLPYHGKTRGAPAETREHLGTRTTKIPENSDKEILEAPNQRLKIALPLSELVRPDNFAFGGKANTHEKPGLIGDLKKEQNSWVIPDQLLRRQPNAEKSMVYCNNRLFTSKRQVQYCSTFLNVRSKIIGNPFTGSPGKKIKQNYMLNFDSGLNLRQENKGNVAGTAENEITGNTNTERALNNAQQVQQKLEMEKNRTKRLRYMGDFERTLHILSERRRANEMRKIALVLQYIIERKLLKPEDIYY</sequence>
<evidence type="ECO:0000256" key="1">
    <source>
        <dbReference type="SAM" id="Coils"/>
    </source>
</evidence>
<name>A0AAV4B4R8_9GAST</name>
<protein>
    <submittedName>
        <fullName evidence="2">Uncharacterized protein</fullName>
    </submittedName>
</protein>
<dbReference type="AlphaFoldDB" id="A0AAV4B4R8"/>
<feature type="coiled-coil region" evidence="1">
    <location>
        <begin position="196"/>
        <end position="223"/>
    </location>
</feature>
<gene>
    <name evidence="2" type="ORF">PoB_004158400</name>
</gene>
<reference evidence="2 3" key="1">
    <citation type="journal article" date="2021" name="Elife">
        <title>Chloroplast acquisition without the gene transfer in kleptoplastic sea slugs, Plakobranchus ocellatus.</title>
        <authorList>
            <person name="Maeda T."/>
            <person name="Takahashi S."/>
            <person name="Yoshida T."/>
            <person name="Shimamura S."/>
            <person name="Takaki Y."/>
            <person name="Nagai Y."/>
            <person name="Toyoda A."/>
            <person name="Suzuki Y."/>
            <person name="Arimoto A."/>
            <person name="Ishii H."/>
            <person name="Satoh N."/>
            <person name="Nishiyama T."/>
            <person name="Hasebe M."/>
            <person name="Maruyama T."/>
            <person name="Minagawa J."/>
            <person name="Obokata J."/>
            <person name="Shigenobu S."/>
        </authorList>
    </citation>
    <scope>NUCLEOTIDE SEQUENCE [LARGE SCALE GENOMIC DNA]</scope>
</reference>
<keyword evidence="3" id="KW-1185">Reference proteome</keyword>
<organism evidence="2 3">
    <name type="scientific">Plakobranchus ocellatus</name>
    <dbReference type="NCBI Taxonomy" id="259542"/>
    <lineage>
        <taxon>Eukaryota</taxon>
        <taxon>Metazoa</taxon>
        <taxon>Spiralia</taxon>
        <taxon>Lophotrochozoa</taxon>
        <taxon>Mollusca</taxon>
        <taxon>Gastropoda</taxon>
        <taxon>Heterobranchia</taxon>
        <taxon>Euthyneura</taxon>
        <taxon>Panpulmonata</taxon>
        <taxon>Sacoglossa</taxon>
        <taxon>Placobranchoidea</taxon>
        <taxon>Plakobranchidae</taxon>
        <taxon>Plakobranchus</taxon>
    </lineage>
</organism>
<evidence type="ECO:0000313" key="2">
    <source>
        <dbReference type="EMBL" id="GFO15079.1"/>
    </source>
</evidence>
<comment type="caution">
    <text evidence="2">The sequence shown here is derived from an EMBL/GenBank/DDBJ whole genome shotgun (WGS) entry which is preliminary data.</text>
</comment>